<dbReference type="Proteomes" id="UP000663845">
    <property type="component" value="Unassembled WGS sequence"/>
</dbReference>
<keyword evidence="1" id="KW-0808">Transferase</keyword>
<evidence type="ECO:0000256" key="2">
    <source>
        <dbReference type="SAM" id="Phobius"/>
    </source>
</evidence>
<reference evidence="5" key="1">
    <citation type="submission" date="2021-02" db="EMBL/GenBank/DDBJ databases">
        <authorList>
            <person name="Nowell W R."/>
        </authorList>
    </citation>
    <scope>NUCLEOTIDE SEQUENCE</scope>
</reference>
<dbReference type="Proteomes" id="UP000663860">
    <property type="component" value="Unassembled WGS sequence"/>
</dbReference>
<dbReference type="EMBL" id="CAJOBB010001247">
    <property type="protein sequence ID" value="CAF3830523.1"/>
    <property type="molecule type" value="Genomic_DNA"/>
</dbReference>
<keyword evidence="3" id="KW-0732">Signal</keyword>
<dbReference type="EMBL" id="CAJNOG010001207">
    <property type="protein sequence ID" value="CAF1420770.1"/>
    <property type="molecule type" value="Genomic_DNA"/>
</dbReference>
<dbReference type="Proteomes" id="UP000663868">
    <property type="component" value="Unassembled WGS sequence"/>
</dbReference>
<keyword evidence="2" id="KW-0812">Transmembrane</keyword>
<proteinExistence type="predicted"/>
<dbReference type="InterPro" id="IPR051706">
    <property type="entry name" value="Glycosyltransferase_domain"/>
</dbReference>
<feature type="signal peptide" evidence="3">
    <location>
        <begin position="1"/>
        <end position="18"/>
    </location>
</feature>
<dbReference type="GO" id="GO:0051999">
    <property type="term" value="P:mannosyl-inositol phosphorylceramide biosynthetic process"/>
    <property type="evidence" value="ECO:0007669"/>
    <property type="project" value="TreeGrafter"/>
</dbReference>
<evidence type="ECO:0000256" key="1">
    <source>
        <dbReference type="ARBA" id="ARBA00022679"/>
    </source>
</evidence>
<dbReference type="Pfam" id="PF04488">
    <property type="entry name" value="Gly_transf_sug"/>
    <property type="match status" value="1"/>
</dbReference>
<dbReference type="InterPro" id="IPR007577">
    <property type="entry name" value="GlycoTrfase_DXD_sugar-bd_CS"/>
</dbReference>
<dbReference type="EMBL" id="CAJNOE010000664">
    <property type="protein sequence ID" value="CAF1303719.1"/>
    <property type="molecule type" value="Genomic_DNA"/>
</dbReference>
<gene>
    <name evidence="4" type="ORF">IZO911_LOCUS34207</name>
    <name evidence="5" type="ORF">JYZ213_LOCUS38963</name>
    <name evidence="6" type="ORF">KXQ929_LOCUS18827</name>
</gene>
<evidence type="ECO:0000313" key="6">
    <source>
        <dbReference type="EMBL" id="CAF3830523.1"/>
    </source>
</evidence>
<keyword evidence="2" id="KW-1133">Transmembrane helix</keyword>
<comment type="caution">
    <text evidence="5">The sequence shown here is derived from an EMBL/GenBank/DDBJ whole genome shotgun (WGS) entry which is preliminary data.</text>
</comment>
<evidence type="ECO:0000313" key="5">
    <source>
        <dbReference type="EMBL" id="CAF1420770.1"/>
    </source>
</evidence>
<dbReference type="SUPFAM" id="SSF53448">
    <property type="entry name" value="Nucleotide-diphospho-sugar transferases"/>
    <property type="match status" value="1"/>
</dbReference>
<organism evidence="5 7">
    <name type="scientific">Adineta steineri</name>
    <dbReference type="NCBI Taxonomy" id="433720"/>
    <lineage>
        <taxon>Eukaryota</taxon>
        <taxon>Metazoa</taxon>
        <taxon>Spiralia</taxon>
        <taxon>Gnathifera</taxon>
        <taxon>Rotifera</taxon>
        <taxon>Eurotatoria</taxon>
        <taxon>Bdelloidea</taxon>
        <taxon>Adinetida</taxon>
        <taxon>Adinetidae</taxon>
        <taxon>Adineta</taxon>
    </lineage>
</organism>
<dbReference type="GO" id="GO:0000030">
    <property type="term" value="F:mannosyltransferase activity"/>
    <property type="evidence" value="ECO:0007669"/>
    <property type="project" value="TreeGrafter"/>
</dbReference>
<dbReference type="PANTHER" id="PTHR32385">
    <property type="entry name" value="MANNOSYL PHOSPHORYLINOSITOL CERAMIDE SYNTHASE"/>
    <property type="match status" value="1"/>
</dbReference>
<evidence type="ECO:0000256" key="3">
    <source>
        <dbReference type="SAM" id="SignalP"/>
    </source>
</evidence>
<name>A0A815MNM4_9BILA</name>
<dbReference type="PANTHER" id="PTHR32385:SF15">
    <property type="entry name" value="INOSITOL PHOSPHOCERAMIDE MANNOSYLTRANSFERASE 1"/>
    <property type="match status" value="1"/>
</dbReference>
<evidence type="ECO:0000313" key="7">
    <source>
        <dbReference type="Proteomes" id="UP000663845"/>
    </source>
</evidence>
<dbReference type="InterPro" id="IPR029044">
    <property type="entry name" value="Nucleotide-diphossugar_trans"/>
</dbReference>
<evidence type="ECO:0000313" key="4">
    <source>
        <dbReference type="EMBL" id="CAF1303719.1"/>
    </source>
</evidence>
<sequence>MLIICIIIYLIFFRRRSPRVFLTAADVDKFQMQNNVNKTFHQRIPRIIHQTWKDEHVPERWNRSVESIRQLNADQFEYRLWTDADIHTFVRQEEPYLYQHTFVKYSHDIQRVDAFRYIVLHRLGGLYIDMDNGCYQSFESLLRILEAVDSDSPHLAAFPRTSPIGISNGFMISTKGHPLFKNLISRLPLFNHNYLIDYLTVMMSAGPLYLSINEFYFHQFSKQAVVRIVDEIVYSSMYTWHTPGNSWHGRDAQVVLYIYHWFRKHPWAIYFCPILPIIFIVVFVLCRRRLRYRRKIS</sequence>
<protein>
    <submittedName>
        <fullName evidence="5">Uncharacterized protein</fullName>
    </submittedName>
</protein>
<dbReference type="AlphaFoldDB" id="A0A815MNM4"/>
<dbReference type="GO" id="GO:0016020">
    <property type="term" value="C:membrane"/>
    <property type="evidence" value="ECO:0007669"/>
    <property type="project" value="GOC"/>
</dbReference>
<feature type="transmembrane region" description="Helical" evidence="2">
    <location>
        <begin position="267"/>
        <end position="286"/>
    </location>
</feature>
<dbReference type="Gene3D" id="3.90.550.20">
    <property type="match status" value="1"/>
</dbReference>
<feature type="chain" id="PRO_5036228338" evidence="3">
    <location>
        <begin position="19"/>
        <end position="297"/>
    </location>
</feature>
<keyword evidence="2" id="KW-0472">Membrane</keyword>
<accession>A0A815MNM4</accession>